<sequence length="515" mass="57920">MMKKLSTMAVVFISTGGMIGSGWLFSPYYGFQTAGQGVIISWFITALLTLLVALCFAEVASMLPIVSGAMRFLRITHSRTLGFLFVALGWISYLVYLPLEAQSVVQYLGFWFPNLVVTDSTSVYLSYYGVFVAFIIMLSLTYLNTYQLKNVAKINSIVSIWKIFLPIAIAVGMLAFYGSFKNYHANTVHISVNFEHILLAVTGSGLAFAFSGFQNGLIVANSAKNPRLAIPLSLIAPVVVSLTMYISLSLLFMFCVPESVNGFNAGVAPLLGLLSLFSLHIIYMILFIDVIVAPLGTGNVYTAVTGRVLQAFGLEFFKKSVLTRLNKNHVPIYCIWINFFVGLVFLFQFPTWTALVNFLSSLVLFSCLSGPVVLIIFRDKFSHIERKFKLPYYQLFGYLGFISCSYFIYWSGTFNLLCLVILVALICLLYWFIFMRQYFASVFKQTWFVCAYIISLWAISYIHELDLVNFPYDNLLVAIVSIIFLKIFIISQAATKDIEENIKDVMSEVENLKSI</sequence>
<feature type="transmembrane region" description="Helical" evidence="5">
    <location>
        <begin position="38"/>
        <end position="60"/>
    </location>
</feature>
<dbReference type="InterPro" id="IPR002293">
    <property type="entry name" value="AA/rel_permease1"/>
</dbReference>
<proteinExistence type="predicted"/>
<comment type="subcellular location">
    <subcellularLocation>
        <location evidence="1">Membrane</location>
        <topology evidence="1">Multi-pass membrane protein</topology>
    </subcellularLocation>
</comment>
<gene>
    <name evidence="6" type="ORF">P250_03207</name>
</gene>
<dbReference type="GO" id="GO:0022857">
    <property type="term" value="F:transmembrane transporter activity"/>
    <property type="evidence" value="ECO:0007669"/>
    <property type="project" value="InterPro"/>
</dbReference>
<feature type="transmembrane region" description="Helical" evidence="5">
    <location>
        <begin position="232"/>
        <end position="254"/>
    </location>
</feature>
<dbReference type="Pfam" id="PF13520">
    <property type="entry name" value="AA_permease_2"/>
    <property type="match status" value="1"/>
</dbReference>
<keyword evidence="2 5" id="KW-0812">Transmembrane</keyword>
<feature type="transmembrane region" description="Helical" evidence="5">
    <location>
        <begin position="197"/>
        <end position="220"/>
    </location>
</feature>
<dbReference type="Gene3D" id="1.20.1740.10">
    <property type="entry name" value="Amino acid/polyamine transporter I"/>
    <property type="match status" value="1"/>
</dbReference>
<feature type="transmembrane region" description="Helical" evidence="5">
    <location>
        <begin position="330"/>
        <end position="349"/>
    </location>
</feature>
<evidence type="ECO:0000256" key="2">
    <source>
        <dbReference type="ARBA" id="ARBA00022692"/>
    </source>
</evidence>
<dbReference type="PANTHER" id="PTHR47547">
    <property type="match status" value="1"/>
</dbReference>
<feature type="transmembrane region" description="Helical" evidence="5">
    <location>
        <begin position="7"/>
        <end position="26"/>
    </location>
</feature>
<feature type="transmembrane region" description="Helical" evidence="5">
    <location>
        <begin position="125"/>
        <end position="145"/>
    </location>
</feature>
<feature type="transmembrane region" description="Helical" evidence="5">
    <location>
        <begin position="390"/>
        <end position="408"/>
    </location>
</feature>
<feature type="transmembrane region" description="Helical" evidence="5">
    <location>
        <begin position="414"/>
        <end position="434"/>
    </location>
</feature>
<accession>A0AAD3G4W7</accession>
<evidence type="ECO:0000256" key="3">
    <source>
        <dbReference type="ARBA" id="ARBA00022989"/>
    </source>
</evidence>
<feature type="transmembrane region" description="Helical" evidence="5">
    <location>
        <begin position="157"/>
        <end position="177"/>
    </location>
</feature>
<evidence type="ECO:0008006" key="8">
    <source>
        <dbReference type="Google" id="ProtNLM"/>
    </source>
</evidence>
<organism evidence="6 7">
    <name type="scientific">Francisella tularensis subsp. tularensis str. SCHU S4 substr. FSC237</name>
    <dbReference type="NCBI Taxonomy" id="1341660"/>
    <lineage>
        <taxon>Bacteria</taxon>
        <taxon>Pseudomonadati</taxon>
        <taxon>Pseudomonadota</taxon>
        <taxon>Gammaproteobacteria</taxon>
        <taxon>Thiotrichales</taxon>
        <taxon>Francisellaceae</taxon>
        <taxon>Francisella</taxon>
    </lineage>
</organism>
<evidence type="ECO:0000256" key="5">
    <source>
        <dbReference type="SAM" id="Phobius"/>
    </source>
</evidence>
<dbReference type="AlphaFoldDB" id="A0AAD3G4W7"/>
<evidence type="ECO:0000256" key="4">
    <source>
        <dbReference type="ARBA" id="ARBA00023136"/>
    </source>
</evidence>
<feature type="transmembrane region" description="Helical" evidence="5">
    <location>
        <begin position="355"/>
        <end position="378"/>
    </location>
</feature>
<feature type="transmembrane region" description="Helical" evidence="5">
    <location>
        <begin position="446"/>
        <end position="463"/>
    </location>
</feature>
<dbReference type="InterPro" id="IPR052962">
    <property type="entry name" value="AA_Transporter_AGT"/>
</dbReference>
<name>A0AAD3G4W7_FRATT</name>
<comment type="caution">
    <text evidence="6">The sequence shown here is derived from an EMBL/GenBank/DDBJ whole genome shotgun (WGS) entry which is preliminary data.</text>
</comment>
<evidence type="ECO:0000313" key="7">
    <source>
        <dbReference type="Proteomes" id="UP000023806"/>
    </source>
</evidence>
<dbReference type="EMBL" id="JIDS01000002">
    <property type="protein sequence ID" value="EZK38441.1"/>
    <property type="molecule type" value="Genomic_DNA"/>
</dbReference>
<keyword evidence="4 5" id="KW-0472">Membrane</keyword>
<dbReference type="GO" id="GO:0016020">
    <property type="term" value="C:membrane"/>
    <property type="evidence" value="ECO:0007669"/>
    <property type="project" value="UniProtKB-SubCell"/>
</dbReference>
<dbReference type="PANTHER" id="PTHR47547:SF1">
    <property type="entry name" value="ASPARTATE-PROTON SYMPORTER"/>
    <property type="match status" value="1"/>
</dbReference>
<dbReference type="Proteomes" id="UP000023806">
    <property type="component" value="Unassembled WGS sequence"/>
</dbReference>
<reference evidence="6 7" key="1">
    <citation type="submission" date="2014-03" db="EMBL/GenBank/DDBJ databases">
        <title>The Genome Sequence of Francisella tularensis subsp. tularensis str. SCHU S4 substr. FSC043.</title>
        <authorList>
            <consortium name="The Broad Institute Genomics Platform"/>
            <consortium name="The Broad Institute Genome Sequencing Center for Infectious Disease"/>
            <person name="Chapman S.B."/>
            <person name="Guina T."/>
            <person name="Gelhaus C."/>
            <person name="Comer J."/>
            <person name="Sellati T."/>
            <person name="Sjostedt A."/>
            <person name="Young S.K."/>
            <person name="Zeng Q."/>
            <person name="Gargeya S."/>
            <person name="Abouelleil A."/>
            <person name="Alvarado L."/>
            <person name="Chapman S.B."/>
            <person name="Gainer-Dewar J."/>
            <person name="Goldberg J."/>
            <person name="Griggs A."/>
            <person name="Gujja S."/>
            <person name="Hansen M."/>
            <person name="Howarth C."/>
            <person name="Imamovic A."/>
            <person name="Larimer J."/>
            <person name="Murphy C."/>
            <person name="Naylor J."/>
            <person name="Pearson M."/>
            <person name="Poon T.W."/>
            <person name="Priest M."/>
            <person name="Roberts A."/>
            <person name="Saif S."/>
            <person name="Shea T."/>
            <person name="Sykes S."/>
            <person name="Wortman J."/>
            <person name="Nusbaum C."/>
            <person name="Birren B."/>
        </authorList>
    </citation>
    <scope>NUCLEOTIDE SEQUENCE [LARGE SCALE GENOMIC DNA]</scope>
    <source>
        <strain evidence="6 7">Schu S4</strain>
    </source>
</reference>
<dbReference type="PIRSF" id="PIRSF006060">
    <property type="entry name" value="AA_transporter"/>
    <property type="match status" value="1"/>
</dbReference>
<evidence type="ECO:0000256" key="1">
    <source>
        <dbReference type="ARBA" id="ARBA00004141"/>
    </source>
</evidence>
<protein>
    <recommendedName>
        <fullName evidence="8">APC family permease</fullName>
    </recommendedName>
</protein>
<keyword evidence="3 5" id="KW-1133">Transmembrane helix</keyword>
<evidence type="ECO:0000313" key="6">
    <source>
        <dbReference type="EMBL" id="EZK38441.1"/>
    </source>
</evidence>
<feature type="transmembrane region" description="Helical" evidence="5">
    <location>
        <begin position="81"/>
        <end position="99"/>
    </location>
</feature>
<feature type="transmembrane region" description="Helical" evidence="5">
    <location>
        <begin position="475"/>
        <end position="494"/>
    </location>
</feature>